<protein>
    <recommendedName>
        <fullName evidence="3">Prefoldin subunit 3</fullName>
    </recommendedName>
</protein>
<dbReference type="Pfam" id="PF02996">
    <property type="entry name" value="Prefoldin"/>
    <property type="match status" value="1"/>
</dbReference>
<dbReference type="Proteomes" id="UP000326924">
    <property type="component" value="Unassembled WGS sequence"/>
</dbReference>
<dbReference type="FunCoup" id="A0A5J5EQA6">
    <property type="interactions" value="1038"/>
</dbReference>
<dbReference type="EMBL" id="VXIS01000169">
    <property type="protein sequence ID" value="KAA8899248.1"/>
    <property type="molecule type" value="Genomic_DNA"/>
</dbReference>
<dbReference type="CDD" id="cd23156">
    <property type="entry name" value="Prefoldin_3"/>
    <property type="match status" value="1"/>
</dbReference>
<comment type="subunit">
    <text evidence="3">Heterohexamer of two PFD-alpha type and four PFD-beta type subunits.</text>
</comment>
<dbReference type="GO" id="GO:0007021">
    <property type="term" value="P:tubulin complex assembly"/>
    <property type="evidence" value="ECO:0007669"/>
    <property type="project" value="TreeGrafter"/>
</dbReference>
<dbReference type="GO" id="GO:0007017">
    <property type="term" value="P:microtubule-based process"/>
    <property type="evidence" value="ECO:0007669"/>
    <property type="project" value="TreeGrafter"/>
</dbReference>
<dbReference type="InterPro" id="IPR016655">
    <property type="entry name" value="PFD3"/>
</dbReference>
<sequence>MAEVAKNEAAADSKVNRDSNPRGIPVAPFVEDVESFVSSRSEIEPNLKKFQEMIAKYQFMEINTQRRAAGLKDKIPDIRKTLETVQFLIARGGGGVEDVEKKSFDTTFELNDTLYAKATIDGSTTDEVYLWLGANVMLAYPIEEAKMLLEGKLSAALESLKNCEEDMDFLRQQITTLEVNTARLYNYEVTLKRRDRAEAEEEEKRKKK</sequence>
<dbReference type="PANTHER" id="PTHR12409">
    <property type="entry name" value="PREFOLDIN SUBUNIT 3"/>
    <property type="match status" value="1"/>
</dbReference>
<keyword evidence="4" id="KW-0175">Coiled coil</keyword>
<comment type="function">
    <text evidence="3">Binds specifically to cytosolic chaperonin (c-CPN) and transfers target proteins to it. Binds to nascent polypeptide chain and promotes folding in an environment in which there are many competing pathways for nonnative proteins.</text>
</comment>
<evidence type="ECO:0000256" key="1">
    <source>
        <dbReference type="ARBA" id="ARBA00010048"/>
    </source>
</evidence>
<dbReference type="GO" id="GO:0006457">
    <property type="term" value="P:protein folding"/>
    <property type="evidence" value="ECO:0007669"/>
    <property type="project" value="UniProtKB-UniRule"/>
</dbReference>
<dbReference type="PANTHER" id="PTHR12409:SF0">
    <property type="entry name" value="PREFOLDIN SUBUNIT 3"/>
    <property type="match status" value="1"/>
</dbReference>
<dbReference type="GO" id="GO:0016272">
    <property type="term" value="C:prefoldin complex"/>
    <property type="evidence" value="ECO:0007669"/>
    <property type="project" value="UniProtKB-UniRule"/>
</dbReference>
<dbReference type="AlphaFoldDB" id="A0A5J5EQA6"/>
<dbReference type="OrthoDB" id="6375174at2759"/>
<evidence type="ECO:0000313" key="7">
    <source>
        <dbReference type="Proteomes" id="UP000326924"/>
    </source>
</evidence>
<organism evidence="6 7">
    <name type="scientific">Sphaerosporella brunnea</name>
    <dbReference type="NCBI Taxonomy" id="1250544"/>
    <lineage>
        <taxon>Eukaryota</taxon>
        <taxon>Fungi</taxon>
        <taxon>Dikarya</taxon>
        <taxon>Ascomycota</taxon>
        <taxon>Pezizomycotina</taxon>
        <taxon>Pezizomycetes</taxon>
        <taxon>Pezizales</taxon>
        <taxon>Pyronemataceae</taxon>
        <taxon>Sphaerosporella</taxon>
    </lineage>
</organism>
<comment type="similarity">
    <text evidence="1 3">Belongs to the prefoldin subunit alpha family.</text>
</comment>
<gene>
    <name evidence="6" type="ORF">FN846DRAFT_899934</name>
</gene>
<dbReference type="FunFam" id="1.10.287.370:FF:000014">
    <property type="entry name" value="Prefoldin subunit 3"/>
    <property type="match status" value="1"/>
</dbReference>
<evidence type="ECO:0000313" key="6">
    <source>
        <dbReference type="EMBL" id="KAA8899248.1"/>
    </source>
</evidence>
<feature type="region of interest" description="Disordered" evidence="5">
    <location>
        <begin position="1"/>
        <end position="24"/>
    </location>
</feature>
<dbReference type="InParanoid" id="A0A5J5EQA6"/>
<dbReference type="SUPFAM" id="SSF46579">
    <property type="entry name" value="Prefoldin"/>
    <property type="match status" value="1"/>
</dbReference>
<evidence type="ECO:0000256" key="4">
    <source>
        <dbReference type="SAM" id="Coils"/>
    </source>
</evidence>
<dbReference type="InterPro" id="IPR009053">
    <property type="entry name" value="Prefoldin"/>
</dbReference>
<proteinExistence type="inferred from homology"/>
<reference evidence="6 7" key="1">
    <citation type="submission" date="2019-09" db="EMBL/GenBank/DDBJ databases">
        <title>Draft genome of the ectomycorrhizal ascomycete Sphaerosporella brunnea.</title>
        <authorList>
            <consortium name="DOE Joint Genome Institute"/>
            <person name="Benucci G.M."/>
            <person name="Marozzi G."/>
            <person name="Antonielli L."/>
            <person name="Sanchez S."/>
            <person name="Marco P."/>
            <person name="Wang X."/>
            <person name="Falini L.B."/>
            <person name="Barry K."/>
            <person name="Haridas S."/>
            <person name="Lipzen A."/>
            <person name="Labutti K."/>
            <person name="Grigoriev I.V."/>
            <person name="Murat C."/>
            <person name="Martin F."/>
            <person name="Albertini E."/>
            <person name="Donnini D."/>
            <person name="Bonito G."/>
        </authorList>
    </citation>
    <scope>NUCLEOTIDE SEQUENCE [LARGE SCALE GENOMIC DNA]</scope>
    <source>
        <strain evidence="6 7">Sb_GMNB300</strain>
    </source>
</reference>
<dbReference type="InterPro" id="IPR004127">
    <property type="entry name" value="Prefoldin_subunit_alpha"/>
</dbReference>
<dbReference type="Gene3D" id="1.10.287.370">
    <property type="match status" value="1"/>
</dbReference>
<evidence type="ECO:0000256" key="5">
    <source>
        <dbReference type="SAM" id="MobiDB-lite"/>
    </source>
</evidence>
<keyword evidence="7" id="KW-1185">Reference proteome</keyword>
<accession>A0A5J5EQA6</accession>
<name>A0A5J5EQA6_9PEZI</name>
<dbReference type="PIRSF" id="PIRSF016396">
    <property type="entry name" value="Prefoldin_subunit_3"/>
    <property type="match status" value="1"/>
</dbReference>
<keyword evidence="2 3" id="KW-0143">Chaperone</keyword>
<dbReference type="GO" id="GO:0005737">
    <property type="term" value="C:cytoplasm"/>
    <property type="evidence" value="ECO:0007669"/>
    <property type="project" value="TreeGrafter"/>
</dbReference>
<evidence type="ECO:0000256" key="2">
    <source>
        <dbReference type="ARBA" id="ARBA00023186"/>
    </source>
</evidence>
<feature type="coiled-coil region" evidence="4">
    <location>
        <begin position="153"/>
        <end position="207"/>
    </location>
</feature>
<dbReference type="GO" id="GO:0015631">
    <property type="term" value="F:tubulin binding"/>
    <property type="evidence" value="ECO:0007669"/>
    <property type="project" value="TreeGrafter"/>
</dbReference>
<feature type="compositionally biased region" description="Basic and acidic residues" evidence="5">
    <location>
        <begin position="1"/>
        <end position="20"/>
    </location>
</feature>
<evidence type="ECO:0000256" key="3">
    <source>
        <dbReference type="PIRNR" id="PIRNR016396"/>
    </source>
</evidence>
<comment type="caution">
    <text evidence="6">The sequence shown here is derived from an EMBL/GenBank/DDBJ whole genome shotgun (WGS) entry which is preliminary data.</text>
</comment>